<organism evidence="1">
    <name type="scientific">Culex pipiens</name>
    <name type="common">House mosquito</name>
    <dbReference type="NCBI Taxonomy" id="7175"/>
    <lineage>
        <taxon>Eukaryota</taxon>
        <taxon>Metazoa</taxon>
        <taxon>Ecdysozoa</taxon>
        <taxon>Arthropoda</taxon>
        <taxon>Hexapoda</taxon>
        <taxon>Insecta</taxon>
        <taxon>Pterygota</taxon>
        <taxon>Neoptera</taxon>
        <taxon>Endopterygota</taxon>
        <taxon>Diptera</taxon>
        <taxon>Nematocera</taxon>
        <taxon>Culicoidea</taxon>
        <taxon>Culicidae</taxon>
        <taxon>Culicinae</taxon>
        <taxon>Culicini</taxon>
        <taxon>Culex</taxon>
        <taxon>Culex</taxon>
    </lineage>
</organism>
<dbReference type="EMBL" id="HBUE01321772">
    <property type="protein sequence ID" value="CAG6588624.1"/>
    <property type="molecule type" value="Transcribed_RNA"/>
</dbReference>
<reference evidence="1" key="1">
    <citation type="submission" date="2021-05" db="EMBL/GenBank/DDBJ databases">
        <authorList>
            <person name="Alioto T."/>
            <person name="Alioto T."/>
            <person name="Gomez Garrido J."/>
        </authorList>
    </citation>
    <scope>NUCLEOTIDE SEQUENCE</scope>
</reference>
<dbReference type="EMBL" id="HBUE01215246">
    <property type="protein sequence ID" value="CAG6536633.1"/>
    <property type="molecule type" value="Transcribed_RNA"/>
</dbReference>
<proteinExistence type="predicted"/>
<accession>A0A8D8MPY5</accession>
<name>A0A8D8MPY5_CULPI</name>
<dbReference type="EMBL" id="HBUE01321773">
    <property type="protein sequence ID" value="CAG6588625.1"/>
    <property type="molecule type" value="Transcribed_RNA"/>
</dbReference>
<dbReference type="EMBL" id="HBUE01215245">
    <property type="protein sequence ID" value="CAG6536632.1"/>
    <property type="molecule type" value="Transcribed_RNA"/>
</dbReference>
<protein>
    <submittedName>
        <fullName evidence="1">(northern house mosquito) hypothetical protein</fullName>
    </submittedName>
</protein>
<evidence type="ECO:0000313" key="1">
    <source>
        <dbReference type="EMBL" id="CAG6536632.1"/>
    </source>
</evidence>
<dbReference type="AlphaFoldDB" id="A0A8D8MPY5"/>
<sequence>MFFRIFLLISAKIMKKKCNASKSESQVIPNCKNLFQQTGLNVNLCKYITLIDEHRPTDRRNTKRCARIANFPTARILITSSALSRVSRFFFLSVSQYFSVVN</sequence>